<feature type="domain" description="Peptidase C1A papain C-terminal" evidence="2">
    <location>
        <begin position="35"/>
        <end position="104"/>
    </location>
</feature>
<gene>
    <name evidence="3" type="ORF">JBS370_LOCUS26196</name>
</gene>
<evidence type="ECO:0000259" key="2">
    <source>
        <dbReference type="Pfam" id="PF00112"/>
    </source>
</evidence>
<dbReference type="AlphaFoldDB" id="A0A819NX42"/>
<evidence type="ECO:0000313" key="4">
    <source>
        <dbReference type="Proteomes" id="UP000663836"/>
    </source>
</evidence>
<dbReference type="Gene3D" id="3.90.70.10">
    <property type="entry name" value="Cysteine proteinases"/>
    <property type="match status" value="1"/>
</dbReference>
<dbReference type="EMBL" id="CAJOBD010004562">
    <property type="protein sequence ID" value="CAF3999591.1"/>
    <property type="molecule type" value="Genomic_DNA"/>
</dbReference>
<organism evidence="3 4">
    <name type="scientific">Rotaria sordida</name>
    <dbReference type="NCBI Taxonomy" id="392033"/>
    <lineage>
        <taxon>Eukaryota</taxon>
        <taxon>Metazoa</taxon>
        <taxon>Spiralia</taxon>
        <taxon>Gnathifera</taxon>
        <taxon>Rotifera</taxon>
        <taxon>Eurotatoria</taxon>
        <taxon>Bdelloidea</taxon>
        <taxon>Philodinida</taxon>
        <taxon>Philodinidae</taxon>
        <taxon>Rotaria</taxon>
    </lineage>
</organism>
<dbReference type="SUPFAM" id="SSF54001">
    <property type="entry name" value="Cysteine proteinases"/>
    <property type="match status" value="1"/>
</dbReference>
<comment type="similarity">
    <text evidence="1">Belongs to the peptidase C1 family.</text>
</comment>
<evidence type="ECO:0000313" key="3">
    <source>
        <dbReference type="EMBL" id="CAF3999591.1"/>
    </source>
</evidence>
<name>A0A819NX42_9BILA</name>
<dbReference type="GO" id="GO:0006508">
    <property type="term" value="P:proteolysis"/>
    <property type="evidence" value="ECO:0007669"/>
    <property type="project" value="InterPro"/>
</dbReference>
<dbReference type="Pfam" id="PF00112">
    <property type="entry name" value="Peptidase_C1"/>
    <property type="match status" value="1"/>
</dbReference>
<accession>A0A819NX42</accession>
<dbReference type="GO" id="GO:0008234">
    <property type="term" value="F:cysteine-type peptidase activity"/>
    <property type="evidence" value="ECO:0007669"/>
    <property type="project" value="InterPro"/>
</dbReference>
<dbReference type="InterPro" id="IPR038765">
    <property type="entry name" value="Papain-like_cys_pep_sf"/>
</dbReference>
<protein>
    <recommendedName>
        <fullName evidence="2">Peptidase C1A papain C-terminal domain-containing protein</fullName>
    </recommendedName>
</protein>
<proteinExistence type="inferred from homology"/>
<dbReference type="InterPro" id="IPR000668">
    <property type="entry name" value="Peptidase_C1A_C"/>
</dbReference>
<evidence type="ECO:0000256" key="1">
    <source>
        <dbReference type="ARBA" id="ARBA00008455"/>
    </source>
</evidence>
<sequence length="106" mass="11985">MVSGFKKNLATKSSHTFDRHTYLPPSNVTIPAAIGVYDDPTCSKTDLDHPFFLVGYDTVTNGTFKQDYYIAKNSWGESWGNKGYIWMSRNRDNQCGIANIPNYPLI</sequence>
<reference evidence="3" key="1">
    <citation type="submission" date="2021-02" db="EMBL/GenBank/DDBJ databases">
        <authorList>
            <person name="Nowell W R."/>
        </authorList>
    </citation>
    <scope>NUCLEOTIDE SEQUENCE</scope>
</reference>
<dbReference type="InterPro" id="IPR013128">
    <property type="entry name" value="Peptidase_C1A"/>
</dbReference>
<comment type="caution">
    <text evidence="3">The sequence shown here is derived from an EMBL/GenBank/DDBJ whole genome shotgun (WGS) entry which is preliminary data.</text>
</comment>
<dbReference type="Proteomes" id="UP000663836">
    <property type="component" value="Unassembled WGS sequence"/>
</dbReference>
<dbReference type="PANTHER" id="PTHR12411">
    <property type="entry name" value="CYSTEINE PROTEASE FAMILY C1-RELATED"/>
    <property type="match status" value="1"/>
</dbReference>